<sequence>MKKLLFLLSLVLLLMLNVGYYTELEEAETHTRWFLKRAPTLRLEFFNIHANDGDDRRVETLSNEQRQMIIDYCKYRLGIDTQVTTQADVERCAKL</sequence>
<name>A0A1H4Y0K4_9PSED</name>
<reference evidence="2" key="1">
    <citation type="submission" date="2016-10" db="EMBL/GenBank/DDBJ databases">
        <authorList>
            <person name="Varghese N."/>
            <person name="Submissions S."/>
        </authorList>
    </citation>
    <scope>NUCLEOTIDE SEQUENCE [LARGE SCALE GENOMIC DNA]</scope>
    <source>
        <strain evidence="2">DSM 9751</strain>
    </source>
</reference>
<organism evidence="1 2">
    <name type="scientific">Pseudomonas saponiphila</name>
    <dbReference type="NCBI Taxonomy" id="556534"/>
    <lineage>
        <taxon>Bacteria</taxon>
        <taxon>Pseudomonadati</taxon>
        <taxon>Pseudomonadota</taxon>
        <taxon>Gammaproteobacteria</taxon>
        <taxon>Pseudomonadales</taxon>
        <taxon>Pseudomonadaceae</taxon>
        <taxon>Pseudomonas</taxon>
    </lineage>
</organism>
<protein>
    <submittedName>
        <fullName evidence="1">Uncharacterized protein</fullName>
    </submittedName>
</protein>
<gene>
    <name evidence="1" type="ORF">SAMN05216178_6246</name>
</gene>
<dbReference type="AlphaFoldDB" id="A0A1H4Y0K4"/>
<keyword evidence="2" id="KW-1185">Reference proteome</keyword>
<evidence type="ECO:0000313" key="2">
    <source>
        <dbReference type="Proteomes" id="UP000198982"/>
    </source>
</evidence>
<evidence type="ECO:0000313" key="1">
    <source>
        <dbReference type="EMBL" id="SED10514.1"/>
    </source>
</evidence>
<dbReference type="EMBL" id="FNTJ01000002">
    <property type="protein sequence ID" value="SED10514.1"/>
    <property type="molecule type" value="Genomic_DNA"/>
</dbReference>
<dbReference type="RefSeq" id="WP_092320321.1">
    <property type="nucleotide sequence ID" value="NZ_FNTJ01000002.1"/>
</dbReference>
<dbReference type="Proteomes" id="UP000198982">
    <property type="component" value="Unassembled WGS sequence"/>
</dbReference>
<proteinExistence type="predicted"/>
<accession>A0A1H4Y0K4</accession>